<accession>A0AAN5C5G0</accession>
<organism evidence="7 8">
    <name type="scientific">Pristionchus mayeri</name>
    <dbReference type="NCBI Taxonomy" id="1317129"/>
    <lineage>
        <taxon>Eukaryota</taxon>
        <taxon>Metazoa</taxon>
        <taxon>Ecdysozoa</taxon>
        <taxon>Nematoda</taxon>
        <taxon>Chromadorea</taxon>
        <taxon>Rhabditida</taxon>
        <taxon>Rhabditina</taxon>
        <taxon>Diplogasteromorpha</taxon>
        <taxon>Diplogasteroidea</taxon>
        <taxon>Neodiplogasteridae</taxon>
        <taxon>Pristionchus</taxon>
    </lineage>
</organism>
<feature type="domain" description="THAP-type" evidence="6">
    <location>
        <begin position="1"/>
        <end position="57"/>
    </location>
</feature>
<feature type="non-terminal residue" evidence="7">
    <location>
        <position position="1"/>
    </location>
</feature>
<keyword evidence="1" id="KW-0479">Metal-binding</keyword>
<keyword evidence="2 5" id="KW-0863">Zinc-finger</keyword>
<keyword evidence="3" id="KW-0862">Zinc</keyword>
<proteinExistence type="predicted"/>
<sequence>GTWINAVRSTSEGRKVLMKLLNTSTNRFLCASHFDPSDFIYHPTRVALKSNAVPFFETVSVKNVSQVNDIGLQKNSVGILSKLRSREVREVKEETIGIVEVSELRTPLFDNQINENPIEFKEEPVDDLLGCSESSYNF</sequence>
<feature type="non-terminal residue" evidence="7">
    <location>
        <position position="138"/>
    </location>
</feature>
<dbReference type="GO" id="GO:0008270">
    <property type="term" value="F:zinc ion binding"/>
    <property type="evidence" value="ECO:0007669"/>
    <property type="project" value="UniProtKB-KW"/>
</dbReference>
<dbReference type="InterPro" id="IPR006612">
    <property type="entry name" value="THAP_Znf"/>
</dbReference>
<evidence type="ECO:0000313" key="8">
    <source>
        <dbReference type="Proteomes" id="UP001328107"/>
    </source>
</evidence>
<name>A0AAN5C5G0_9BILA</name>
<protein>
    <recommendedName>
        <fullName evidence="6">THAP-type domain-containing protein</fullName>
    </recommendedName>
</protein>
<evidence type="ECO:0000256" key="3">
    <source>
        <dbReference type="ARBA" id="ARBA00022833"/>
    </source>
</evidence>
<evidence type="ECO:0000256" key="5">
    <source>
        <dbReference type="PROSITE-ProRule" id="PRU00309"/>
    </source>
</evidence>
<dbReference type="Proteomes" id="UP001328107">
    <property type="component" value="Unassembled WGS sequence"/>
</dbReference>
<evidence type="ECO:0000313" key="7">
    <source>
        <dbReference type="EMBL" id="GMR31325.1"/>
    </source>
</evidence>
<evidence type="ECO:0000256" key="4">
    <source>
        <dbReference type="ARBA" id="ARBA00023125"/>
    </source>
</evidence>
<evidence type="ECO:0000256" key="2">
    <source>
        <dbReference type="ARBA" id="ARBA00022771"/>
    </source>
</evidence>
<comment type="caution">
    <text evidence="7">The sequence shown here is derived from an EMBL/GenBank/DDBJ whole genome shotgun (WGS) entry which is preliminary data.</text>
</comment>
<dbReference type="GO" id="GO:0003677">
    <property type="term" value="F:DNA binding"/>
    <property type="evidence" value="ECO:0007669"/>
    <property type="project" value="UniProtKB-UniRule"/>
</dbReference>
<keyword evidence="4 5" id="KW-0238">DNA-binding</keyword>
<gene>
    <name evidence="7" type="ORF">PMAYCL1PPCAC_01520</name>
</gene>
<dbReference type="AlphaFoldDB" id="A0AAN5C5G0"/>
<evidence type="ECO:0000259" key="6">
    <source>
        <dbReference type="PROSITE" id="PS50950"/>
    </source>
</evidence>
<keyword evidence="8" id="KW-1185">Reference proteome</keyword>
<evidence type="ECO:0000256" key="1">
    <source>
        <dbReference type="ARBA" id="ARBA00022723"/>
    </source>
</evidence>
<dbReference type="PROSITE" id="PS50950">
    <property type="entry name" value="ZF_THAP"/>
    <property type="match status" value="1"/>
</dbReference>
<reference evidence="8" key="1">
    <citation type="submission" date="2022-10" db="EMBL/GenBank/DDBJ databases">
        <title>Genome assembly of Pristionchus species.</title>
        <authorList>
            <person name="Yoshida K."/>
            <person name="Sommer R.J."/>
        </authorList>
    </citation>
    <scope>NUCLEOTIDE SEQUENCE [LARGE SCALE GENOMIC DNA]</scope>
    <source>
        <strain evidence="8">RS5460</strain>
    </source>
</reference>
<dbReference type="EMBL" id="BTRK01000001">
    <property type="protein sequence ID" value="GMR31325.1"/>
    <property type="molecule type" value="Genomic_DNA"/>
</dbReference>